<sequence length="145" mass="15705">MKKYYFIAAGGALGALLRFELKSSPNLFQFSDPLINLALTILFINLLGCLILGSLNAIFSKTERISTDLKLGLTAGLVGAFTTYSTFCKESLNILDAGYLRFFCTYVAASIILGVGAVYLGHLLGHHILHPVGKNLAIRFSLDSN</sequence>
<dbReference type="GO" id="GO:0062054">
    <property type="term" value="F:fluoride channel activity"/>
    <property type="evidence" value="ECO:0007669"/>
    <property type="project" value="UniProtKB-UniRule"/>
</dbReference>
<evidence type="ECO:0000256" key="5">
    <source>
        <dbReference type="ARBA" id="ARBA00023136"/>
    </source>
</evidence>
<dbReference type="InterPro" id="IPR003691">
    <property type="entry name" value="FluC"/>
</dbReference>
<comment type="subcellular location">
    <subcellularLocation>
        <location evidence="1 10">Cell membrane</location>
        <topology evidence="1 10">Multi-pass membrane protein</topology>
    </subcellularLocation>
</comment>
<proteinExistence type="inferred from homology"/>
<keyword evidence="2 10" id="KW-1003">Cell membrane</keyword>
<feature type="binding site" evidence="10">
    <location>
        <position position="79"/>
    </location>
    <ligand>
        <name>Na(+)</name>
        <dbReference type="ChEBI" id="CHEBI:29101"/>
        <note>structural</note>
    </ligand>
</feature>
<keyword evidence="10" id="KW-0406">Ion transport</keyword>
<dbReference type="OrthoDB" id="9815830at2"/>
<organism evidence="11 12">
    <name type="scientific">Acetobacterium wieringae</name>
    <dbReference type="NCBI Taxonomy" id="52694"/>
    <lineage>
        <taxon>Bacteria</taxon>
        <taxon>Bacillati</taxon>
        <taxon>Bacillota</taxon>
        <taxon>Clostridia</taxon>
        <taxon>Eubacteriales</taxon>
        <taxon>Eubacteriaceae</taxon>
        <taxon>Acetobacterium</taxon>
    </lineage>
</organism>
<comment type="catalytic activity">
    <reaction evidence="8">
        <text>fluoride(in) = fluoride(out)</text>
        <dbReference type="Rhea" id="RHEA:76159"/>
        <dbReference type="ChEBI" id="CHEBI:17051"/>
    </reaction>
    <physiologicalReaction direction="left-to-right" evidence="8">
        <dbReference type="Rhea" id="RHEA:76160"/>
    </physiologicalReaction>
</comment>
<evidence type="ECO:0000313" key="12">
    <source>
        <dbReference type="Proteomes" id="UP000176244"/>
    </source>
</evidence>
<evidence type="ECO:0000256" key="7">
    <source>
        <dbReference type="ARBA" id="ARBA00035120"/>
    </source>
</evidence>
<keyword evidence="10" id="KW-0813">Transport</keyword>
<dbReference type="RefSeq" id="WP_070371324.1">
    <property type="nucleotide sequence ID" value="NZ_LKEU01000030.1"/>
</dbReference>
<dbReference type="AlphaFoldDB" id="A0A1F2PGV0"/>
<gene>
    <name evidence="11" type="primary">crcB_2</name>
    <name evidence="10" type="synonym">crcB</name>
    <name evidence="10" type="synonym">fluC</name>
    <name evidence="11" type="ORF">ACWI_20260</name>
</gene>
<feature type="binding site" evidence="10">
    <location>
        <position position="82"/>
    </location>
    <ligand>
        <name>Na(+)</name>
        <dbReference type="ChEBI" id="CHEBI:29101"/>
        <note>structural</note>
    </ligand>
</feature>
<accession>A0A1F2PGV0</accession>
<evidence type="ECO:0000313" key="11">
    <source>
        <dbReference type="EMBL" id="OFV70547.1"/>
    </source>
</evidence>
<evidence type="ECO:0000256" key="2">
    <source>
        <dbReference type="ARBA" id="ARBA00022475"/>
    </source>
</evidence>
<keyword evidence="3 10" id="KW-0812">Transmembrane</keyword>
<dbReference type="Pfam" id="PF02537">
    <property type="entry name" value="CRCB"/>
    <property type="match status" value="1"/>
</dbReference>
<dbReference type="PANTHER" id="PTHR28259:SF1">
    <property type="entry name" value="FLUORIDE EXPORT PROTEIN 1-RELATED"/>
    <property type="match status" value="1"/>
</dbReference>
<protein>
    <recommendedName>
        <fullName evidence="10">Fluoride-specific ion channel FluC</fullName>
    </recommendedName>
</protein>
<keyword evidence="10" id="KW-0479">Metal-binding</keyword>
<comment type="similarity">
    <text evidence="7 10">Belongs to the fluoride channel Fluc/FEX (TC 1.A.43) family.</text>
</comment>
<evidence type="ECO:0000256" key="8">
    <source>
        <dbReference type="ARBA" id="ARBA00035585"/>
    </source>
</evidence>
<dbReference type="GO" id="GO:0005886">
    <property type="term" value="C:plasma membrane"/>
    <property type="evidence" value="ECO:0007669"/>
    <property type="project" value="UniProtKB-SubCell"/>
</dbReference>
<keyword evidence="6 10" id="KW-0407">Ion channel</keyword>
<feature type="transmembrane region" description="Helical" evidence="10">
    <location>
        <begin position="34"/>
        <end position="59"/>
    </location>
</feature>
<dbReference type="HAMAP" id="MF_00454">
    <property type="entry name" value="FluC"/>
    <property type="match status" value="1"/>
</dbReference>
<dbReference type="EMBL" id="LKEU01000030">
    <property type="protein sequence ID" value="OFV70547.1"/>
    <property type="molecule type" value="Genomic_DNA"/>
</dbReference>
<evidence type="ECO:0000256" key="4">
    <source>
        <dbReference type="ARBA" id="ARBA00022989"/>
    </source>
</evidence>
<keyword evidence="5 10" id="KW-0472">Membrane</keyword>
<keyword evidence="4 10" id="KW-1133">Transmembrane helix</keyword>
<dbReference type="GO" id="GO:0140114">
    <property type="term" value="P:cellular detoxification of fluoride"/>
    <property type="evidence" value="ECO:0007669"/>
    <property type="project" value="UniProtKB-UniRule"/>
</dbReference>
<reference evidence="11 12" key="1">
    <citation type="submission" date="2015-09" db="EMBL/GenBank/DDBJ databases">
        <title>Genome sequence of Acetobacterium wieringae DSM 1911.</title>
        <authorList>
            <person name="Poehlein A."/>
            <person name="Bengelsdorf F.R."/>
            <person name="Schiel-Bengelsdorf B."/>
            <person name="Duerre P."/>
            <person name="Daniel R."/>
        </authorList>
    </citation>
    <scope>NUCLEOTIDE SEQUENCE [LARGE SCALE GENOMIC DNA]</scope>
    <source>
        <strain evidence="11 12">DSM 1911</strain>
    </source>
</reference>
<evidence type="ECO:0000256" key="9">
    <source>
        <dbReference type="ARBA" id="ARBA00049940"/>
    </source>
</evidence>
<dbReference type="GO" id="GO:0046872">
    <property type="term" value="F:metal ion binding"/>
    <property type="evidence" value="ECO:0007669"/>
    <property type="project" value="UniProtKB-KW"/>
</dbReference>
<name>A0A1F2PGV0_9FIRM</name>
<evidence type="ECO:0000256" key="6">
    <source>
        <dbReference type="ARBA" id="ARBA00023303"/>
    </source>
</evidence>
<feature type="transmembrane region" description="Helical" evidence="10">
    <location>
        <begin position="71"/>
        <end position="87"/>
    </location>
</feature>
<comment type="caution">
    <text evidence="11">The sequence shown here is derived from an EMBL/GenBank/DDBJ whole genome shotgun (WGS) entry which is preliminary data.</text>
</comment>
<comment type="function">
    <text evidence="9 10">Fluoride-specific ion channel. Important for reducing fluoride concentration in the cell, thus reducing its toxicity.</text>
</comment>
<comment type="activity regulation">
    <text evidence="10">Na(+) is not transported, but it plays an essential structural role and its presence is essential for fluoride channel function.</text>
</comment>
<evidence type="ECO:0000256" key="3">
    <source>
        <dbReference type="ARBA" id="ARBA00022692"/>
    </source>
</evidence>
<dbReference type="PANTHER" id="PTHR28259">
    <property type="entry name" value="FLUORIDE EXPORT PROTEIN 1-RELATED"/>
    <property type="match status" value="1"/>
</dbReference>
<keyword evidence="10" id="KW-0915">Sodium</keyword>
<dbReference type="STRING" id="52694.ACWI_20260"/>
<evidence type="ECO:0000256" key="1">
    <source>
        <dbReference type="ARBA" id="ARBA00004651"/>
    </source>
</evidence>
<dbReference type="Proteomes" id="UP000176244">
    <property type="component" value="Unassembled WGS sequence"/>
</dbReference>
<feature type="transmembrane region" description="Helical" evidence="10">
    <location>
        <begin position="99"/>
        <end position="120"/>
    </location>
</feature>
<evidence type="ECO:0000256" key="10">
    <source>
        <dbReference type="HAMAP-Rule" id="MF_00454"/>
    </source>
</evidence>